<proteinExistence type="predicted"/>
<evidence type="ECO:0000256" key="1">
    <source>
        <dbReference type="SAM" id="Phobius"/>
    </source>
</evidence>
<keyword evidence="1" id="KW-0812">Transmembrane</keyword>
<comment type="caution">
    <text evidence="2">The sequence shown here is derived from an EMBL/GenBank/DDBJ whole genome shotgun (WGS) entry which is preliminary data.</text>
</comment>
<dbReference type="Proteomes" id="UP000272729">
    <property type="component" value="Unassembled WGS sequence"/>
</dbReference>
<protein>
    <submittedName>
        <fullName evidence="2">Uncharacterized protein DUF1453</fullName>
    </submittedName>
</protein>
<feature type="transmembrane region" description="Helical" evidence="1">
    <location>
        <begin position="45"/>
        <end position="70"/>
    </location>
</feature>
<feature type="transmembrane region" description="Helical" evidence="1">
    <location>
        <begin position="122"/>
        <end position="142"/>
    </location>
</feature>
<dbReference type="EMBL" id="RBXR01000001">
    <property type="protein sequence ID" value="RKT73402.1"/>
    <property type="molecule type" value="Genomic_DNA"/>
</dbReference>
<keyword evidence="3" id="KW-1185">Reference proteome</keyword>
<feature type="transmembrane region" description="Helical" evidence="1">
    <location>
        <begin position="91"/>
        <end position="110"/>
    </location>
</feature>
<dbReference type="AlphaFoldDB" id="A0A495XH86"/>
<accession>A0A495XH86</accession>
<gene>
    <name evidence="2" type="ORF">DFJ66_6735</name>
</gene>
<keyword evidence="1" id="KW-1133">Transmembrane helix</keyword>
<organism evidence="2 3">
    <name type="scientific">Saccharothrix variisporea</name>
    <dbReference type="NCBI Taxonomy" id="543527"/>
    <lineage>
        <taxon>Bacteria</taxon>
        <taxon>Bacillati</taxon>
        <taxon>Actinomycetota</taxon>
        <taxon>Actinomycetes</taxon>
        <taxon>Pseudonocardiales</taxon>
        <taxon>Pseudonocardiaceae</taxon>
        <taxon>Saccharothrix</taxon>
    </lineage>
</organism>
<name>A0A495XH86_9PSEU</name>
<dbReference type="RefSeq" id="WP_121227151.1">
    <property type="nucleotide sequence ID" value="NZ_JBIUBA010000014.1"/>
</dbReference>
<evidence type="ECO:0000313" key="2">
    <source>
        <dbReference type="EMBL" id="RKT73402.1"/>
    </source>
</evidence>
<evidence type="ECO:0000313" key="3">
    <source>
        <dbReference type="Proteomes" id="UP000272729"/>
    </source>
</evidence>
<sequence>MLTWVLIAVGIVVVVVKRFVGEPLSARDLLVPPLVLIGIGVHALWQVHLTALDVVWVVAGSVVGIGLGAARGATVKVFARDGVLWQRYTPWTLAAWAGSLVVNFGLGWAASASGTPADVRPITLSIGVGLLGELAPIGLRALRSGTPFACS</sequence>
<keyword evidence="1" id="KW-0472">Membrane</keyword>
<reference evidence="2 3" key="1">
    <citation type="submission" date="2018-10" db="EMBL/GenBank/DDBJ databases">
        <title>Sequencing the genomes of 1000 actinobacteria strains.</title>
        <authorList>
            <person name="Klenk H.-P."/>
        </authorList>
    </citation>
    <scope>NUCLEOTIDE SEQUENCE [LARGE SCALE GENOMIC DNA]</scope>
    <source>
        <strain evidence="2 3">DSM 43911</strain>
    </source>
</reference>
<dbReference type="OrthoDB" id="3530824at2"/>